<dbReference type="GO" id="GO:0009506">
    <property type="term" value="C:plasmodesma"/>
    <property type="evidence" value="ECO:0007669"/>
    <property type="project" value="UniProtKB-SubCell"/>
</dbReference>
<evidence type="ECO:0000256" key="7">
    <source>
        <dbReference type="ARBA" id="ARBA00024184"/>
    </source>
</evidence>
<sequence>MGNPPKPLPLLFPLLAILLQFAPYSRPESDSTTVVYKGCSNQSFSDPSGASSQAISTVFGTLVAQSSRNKFFRTTAAAAGRDSIDGLFQCRGDLSNVDCYSCVSKIPILIDRLCSGRPVAARLHLAGCYMSYEVSGYSRMSGMEMLYKDCSEKSAGGQGFEERRDTALSALESGMSCNGVRDGFYSASAESVYVMGQCEGDVGPADCADCVRIAVQRAQVECGSSVAGRVYLDKCFVGYGYGPNGSPKKSASASFNSPYSSSYSSSSSSSSSGAGPNTGKTMAIIFGGAAGVGFLVICILFARGVVKKKDDF</sequence>
<gene>
    <name evidence="12" type="ORF">STAS_18424</name>
</gene>
<evidence type="ECO:0000259" key="11">
    <source>
        <dbReference type="PROSITE" id="PS51473"/>
    </source>
</evidence>
<proteinExistence type="inferred from homology"/>
<dbReference type="PANTHER" id="PTHR32080">
    <property type="entry name" value="ANTIFUNGAL PROTEIN GINKBILOBIN-2-LIKE"/>
    <property type="match status" value="1"/>
</dbReference>
<evidence type="ECO:0000256" key="6">
    <source>
        <dbReference type="ARBA" id="ARBA00023157"/>
    </source>
</evidence>
<keyword evidence="3 10" id="KW-0732">Signal</keyword>
<keyword evidence="13" id="KW-1185">Reference proteome</keyword>
<evidence type="ECO:0000313" key="13">
    <source>
        <dbReference type="Proteomes" id="UP000325081"/>
    </source>
</evidence>
<dbReference type="InterPro" id="IPR002902">
    <property type="entry name" value="GNK2"/>
</dbReference>
<keyword evidence="6" id="KW-1015">Disulfide bond</keyword>
<keyword evidence="9" id="KW-0472">Membrane</keyword>
<evidence type="ECO:0000256" key="2">
    <source>
        <dbReference type="ARBA" id="ARBA00022581"/>
    </source>
</evidence>
<dbReference type="InterPro" id="IPR051378">
    <property type="entry name" value="Cell2Cell_Antifungal"/>
</dbReference>
<evidence type="ECO:0000256" key="5">
    <source>
        <dbReference type="ARBA" id="ARBA00022949"/>
    </source>
</evidence>
<feature type="domain" description="Gnk2-homologous" evidence="11">
    <location>
        <begin position="32"/>
        <end position="137"/>
    </location>
</feature>
<evidence type="ECO:0000256" key="1">
    <source>
        <dbReference type="ARBA" id="ARBA00004251"/>
    </source>
</evidence>
<feature type="domain" description="Gnk2-homologous" evidence="11">
    <location>
        <begin position="142"/>
        <end position="244"/>
    </location>
</feature>
<evidence type="ECO:0000256" key="3">
    <source>
        <dbReference type="ARBA" id="ARBA00022729"/>
    </source>
</evidence>
<dbReference type="OrthoDB" id="1926347at2759"/>
<protein>
    <submittedName>
        <fullName evidence="12">Cysteine-rich repeat secretory protein 3</fullName>
    </submittedName>
</protein>
<keyword evidence="9" id="KW-1133">Transmembrane helix</keyword>
<dbReference type="PROSITE" id="PS51473">
    <property type="entry name" value="GNK2"/>
    <property type="match status" value="2"/>
</dbReference>
<evidence type="ECO:0000256" key="4">
    <source>
        <dbReference type="ARBA" id="ARBA00022737"/>
    </source>
</evidence>
<dbReference type="PANTHER" id="PTHR32080:SF24">
    <property type="entry name" value="PLASMODESMATA-LOCATED PROTEIN 2"/>
    <property type="match status" value="1"/>
</dbReference>
<comment type="similarity">
    <text evidence="8">Belongs to the cysteine-rich repeat secretory protein family. Plasmodesmata-located proteins (PDLD) subfamily.</text>
</comment>
<keyword evidence="4" id="KW-0677">Repeat</keyword>
<feature type="transmembrane region" description="Helical" evidence="9">
    <location>
        <begin position="282"/>
        <end position="302"/>
    </location>
</feature>
<accession>A0A5A7Q9V3</accession>
<dbReference type="GO" id="GO:0046739">
    <property type="term" value="P:transport of virus in multicellular host"/>
    <property type="evidence" value="ECO:0007669"/>
    <property type="project" value="TreeGrafter"/>
</dbReference>
<keyword evidence="2" id="KW-0945">Host-virus interaction</keyword>
<evidence type="ECO:0000256" key="8">
    <source>
        <dbReference type="ARBA" id="ARBA00038393"/>
    </source>
</evidence>
<dbReference type="Gene3D" id="3.30.430.20">
    <property type="entry name" value="Gnk2 domain, C-X8-C-X2-C motif"/>
    <property type="match status" value="2"/>
</dbReference>
<evidence type="ECO:0000256" key="9">
    <source>
        <dbReference type="SAM" id="Phobius"/>
    </source>
</evidence>
<feature type="chain" id="PRO_5022829102" evidence="10">
    <location>
        <begin position="28"/>
        <end position="312"/>
    </location>
</feature>
<keyword evidence="9" id="KW-0812">Transmembrane</keyword>
<dbReference type="Proteomes" id="UP000325081">
    <property type="component" value="Unassembled WGS sequence"/>
</dbReference>
<name>A0A5A7Q9V3_STRAF</name>
<dbReference type="FunFam" id="3.30.430.20:FF:000008">
    <property type="entry name" value="cysteine-rich repeat secretory protein 3"/>
    <property type="match status" value="1"/>
</dbReference>
<organism evidence="12 13">
    <name type="scientific">Striga asiatica</name>
    <name type="common">Asiatic witchweed</name>
    <name type="synonym">Buchnera asiatica</name>
    <dbReference type="NCBI Taxonomy" id="4170"/>
    <lineage>
        <taxon>Eukaryota</taxon>
        <taxon>Viridiplantae</taxon>
        <taxon>Streptophyta</taxon>
        <taxon>Embryophyta</taxon>
        <taxon>Tracheophyta</taxon>
        <taxon>Spermatophyta</taxon>
        <taxon>Magnoliopsida</taxon>
        <taxon>eudicotyledons</taxon>
        <taxon>Gunneridae</taxon>
        <taxon>Pentapetalae</taxon>
        <taxon>asterids</taxon>
        <taxon>lamiids</taxon>
        <taxon>Lamiales</taxon>
        <taxon>Orobanchaceae</taxon>
        <taxon>Buchnereae</taxon>
        <taxon>Striga</taxon>
    </lineage>
</organism>
<dbReference type="EMBL" id="BKCP01006183">
    <property type="protein sequence ID" value="GER41696.1"/>
    <property type="molecule type" value="Genomic_DNA"/>
</dbReference>
<dbReference type="GO" id="GO:0005886">
    <property type="term" value="C:plasma membrane"/>
    <property type="evidence" value="ECO:0007669"/>
    <property type="project" value="UniProtKB-SubCell"/>
</dbReference>
<keyword evidence="5" id="KW-0965">Cell junction</keyword>
<dbReference type="AlphaFoldDB" id="A0A5A7Q9V3"/>
<evidence type="ECO:0000313" key="12">
    <source>
        <dbReference type="EMBL" id="GER41696.1"/>
    </source>
</evidence>
<dbReference type="GO" id="GO:0010497">
    <property type="term" value="P:plasmodesmata-mediated intercellular transport"/>
    <property type="evidence" value="ECO:0007669"/>
    <property type="project" value="TreeGrafter"/>
</dbReference>
<feature type="signal peptide" evidence="10">
    <location>
        <begin position="1"/>
        <end position="27"/>
    </location>
</feature>
<reference evidence="13" key="1">
    <citation type="journal article" date="2019" name="Curr. Biol.">
        <title>Genome Sequence of Striga asiatica Provides Insight into the Evolution of Plant Parasitism.</title>
        <authorList>
            <person name="Yoshida S."/>
            <person name="Kim S."/>
            <person name="Wafula E.K."/>
            <person name="Tanskanen J."/>
            <person name="Kim Y.M."/>
            <person name="Honaas L."/>
            <person name="Yang Z."/>
            <person name="Spallek T."/>
            <person name="Conn C.E."/>
            <person name="Ichihashi Y."/>
            <person name="Cheong K."/>
            <person name="Cui S."/>
            <person name="Der J.P."/>
            <person name="Gundlach H."/>
            <person name="Jiao Y."/>
            <person name="Hori C."/>
            <person name="Ishida J.K."/>
            <person name="Kasahara H."/>
            <person name="Kiba T."/>
            <person name="Kim M.S."/>
            <person name="Koo N."/>
            <person name="Laohavisit A."/>
            <person name="Lee Y.H."/>
            <person name="Lumba S."/>
            <person name="McCourt P."/>
            <person name="Mortimer J.C."/>
            <person name="Mutuku J.M."/>
            <person name="Nomura T."/>
            <person name="Sasaki-Sekimoto Y."/>
            <person name="Seto Y."/>
            <person name="Wang Y."/>
            <person name="Wakatake T."/>
            <person name="Sakakibara H."/>
            <person name="Demura T."/>
            <person name="Yamaguchi S."/>
            <person name="Yoneyama K."/>
            <person name="Manabe R.I."/>
            <person name="Nelson D.C."/>
            <person name="Schulman A.H."/>
            <person name="Timko M.P."/>
            <person name="dePamphilis C.W."/>
            <person name="Choi D."/>
            <person name="Shirasu K."/>
        </authorList>
    </citation>
    <scope>NUCLEOTIDE SEQUENCE [LARGE SCALE GENOMIC DNA]</scope>
    <source>
        <strain evidence="13">cv. UVA1</strain>
    </source>
</reference>
<comment type="caution">
    <text evidence="12">The sequence shown here is derived from an EMBL/GenBank/DDBJ whole genome shotgun (WGS) entry which is preliminary data.</text>
</comment>
<dbReference type="InterPro" id="IPR038408">
    <property type="entry name" value="GNK2_sf"/>
</dbReference>
<comment type="subcellular location">
    <subcellularLocation>
        <location evidence="7">Cell junction</location>
        <location evidence="7">Plasmodesma</location>
    </subcellularLocation>
    <subcellularLocation>
        <location evidence="1">Cell membrane</location>
        <topology evidence="1">Single-pass type I membrane protein</topology>
    </subcellularLocation>
</comment>
<evidence type="ECO:0000256" key="10">
    <source>
        <dbReference type="SAM" id="SignalP"/>
    </source>
</evidence>
<dbReference type="CDD" id="cd23509">
    <property type="entry name" value="Gnk2-like"/>
    <property type="match status" value="2"/>
</dbReference>
<dbReference type="Pfam" id="PF01657">
    <property type="entry name" value="Stress-antifung"/>
    <property type="match status" value="2"/>
</dbReference>